<dbReference type="EMBL" id="CP141261">
    <property type="protein sequence ID" value="WRL62528.1"/>
    <property type="molecule type" value="Genomic_DNA"/>
</dbReference>
<protein>
    <submittedName>
        <fullName evidence="1">Phosphatidate cytidylyltransferase</fullName>
        <ecNumber evidence="1">2.7.7.41</ecNumber>
    </submittedName>
</protein>
<accession>A0ABZ1AYN5</accession>
<keyword evidence="1" id="KW-0808">Transferase</keyword>
<reference evidence="1 2" key="1">
    <citation type="submission" date="2023-12" db="EMBL/GenBank/DDBJ databases">
        <title>Blastococcus brunescens sp. nov., an actonobacterium isolated from sandstone collected in sahara desert.</title>
        <authorList>
            <person name="Gtari M."/>
            <person name="Ghodhbane F."/>
        </authorList>
    </citation>
    <scope>NUCLEOTIDE SEQUENCE [LARGE SCALE GENOMIC DNA]</scope>
    <source>
        <strain evidence="1 2">BMG 8361</strain>
    </source>
</reference>
<evidence type="ECO:0000313" key="2">
    <source>
        <dbReference type="Proteomes" id="UP001324287"/>
    </source>
</evidence>
<keyword evidence="1" id="KW-0548">Nucleotidyltransferase</keyword>
<keyword evidence="2" id="KW-1185">Reference proteome</keyword>
<proteinExistence type="predicted"/>
<dbReference type="RefSeq" id="WP_324273882.1">
    <property type="nucleotide sequence ID" value="NZ_CP141261.1"/>
</dbReference>
<gene>
    <name evidence="1" type="ORF">U6N30_21405</name>
</gene>
<dbReference type="Proteomes" id="UP001324287">
    <property type="component" value="Chromosome"/>
</dbReference>
<dbReference type="Pfam" id="PF01148">
    <property type="entry name" value="CTP_transf_1"/>
    <property type="match status" value="1"/>
</dbReference>
<organism evidence="1 2">
    <name type="scientific">Blastococcus brunescens</name>
    <dbReference type="NCBI Taxonomy" id="1564165"/>
    <lineage>
        <taxon>Bacteria</taxon>
        <taxon>Bacillati</taxon>
        <taxon>Actinomycetota</taxon>
        <taxon>Actinomycetes</taxon>
        <taxon>Geodermatophilales</taxon>
        <taxon>Geodermatophilaceae</taxon>
        <taxon>Blastococcus</taxon>
    </lineage>
</organism>
<dbReference type="EC" id="2.7.7.41" evidence="1"/>
<dbReference type="GO" id="GO:0004605">
    <property type="term" value="F:phosphatidate cytidylyltransferase activity"/>
    <property type="evidence" value="ECO:0007669"/>
    <property type="project" value="UniProtKB-EC"/>
</dbReference>
<evidence type="ECO:0000313" key="1">
    <source>
        <dbReference type="EMBL" id="WRL62528.1"/>
    </source>
</evidence>
<sequence length="35" mass="3575">MGNLLPGHGGIMDRLDSLLPSAAVAYLLLSVLAPV</sequence>
<name>A0ABZ1AYN5_9ACTN</name>